<evidence type="ECO:0000313" key="3">
    <source>
        <dbReference type="Proteomes" id="UP000317178"/>
    </source>
</evidence>
<dbReference type="EMBL" id="CP036281">
    <property type="protein sequence ID" value="QDU80574.1"/>
    <property type="molecule type" value="Genomic_DNA"/>
</dbReference>
<organism evidence="2 3">
    <name type="scientific">Polystyrenella longa</name>
    <dbReference type="NCBI Taxonomy" id="2528007"/>
    <lineage>
        <taxon>Bacteria</taxon>
        <taxon>Pseudomonadati</taxon>
        <taxon>Planctomycetota</taxon>
        <taxon>Planctomycetia</taxon>
        <taxon>Planctomycetales</taxon>
        <taxon>Planctomycetaceae</taxon>
        <taxon>Polystyrenella</taxon>
    </lineage>
</organism>
<sequence length="342" mass="38174">MSSNWIINFPSSLRLLILSWVFSFSCDIASAQNLHELLIDPVKVVGHEECARCHLAEVATWKQTPHSLTFEELHRKPEAQQIAERMGERSIKRGKLCIQCHYTEQQSGSRTKAVSGISCESCHGPAQDWISLHNDFGGAGASRESETEAHQKERLDTCLRLGMRNPENLYLVARSCFNCHTVPQEKLVNVGGHKAGSSDFELVAWSQGLVRHNFLRSNGANNQASAQARLRVMYVVGLLTDLEYSLRSLGNATEFNQFALSNALRIARLRKRVQKVKDAIDHPTFQQAWTIATTVELKLGNEQALREAADQLAALTHEFAQGESGESLEAIDPLLPTPDQYK</sequence>
<dbReference type="KEGG" id="plon:Pla110_23050"/>
<dbReference type="InterPro" id="IPR036280">
    <property type="entry name" value="Multihaem_cyt_sf"/>
</dbReference>
<gene>
    <name evidence="2" type="primary">cycA1</name>
    <name evidence="2" type="ORF">Pla110_23050</name>
</gene>
<name>A0A518CMZ6_9PLAN</name>
<protein>
    <submittedName>
        <fullName evidence="2">Cytochrome c-554</fullName>
    </submittedName>
</protein>
<dbReference type="InterPro" id="IPR023155">
    <property type="entry name" value="Cyt_c-552/4"/>
</dbReference>
<dbReference type="Gene3D" id="1.10.1130.10">
    <property type="entry name" value="Flavocytochrome C3, Chain A"/>
    <property type="match status" value="1"/>
</dbReference>
<feature type="domain" description="Cytochrome c-552/4" evidence="1">
    <location>
        <begin position="49"/>
        <end position="124"/>
    </location>
</feature>
<dbReference type="RefSeq" id="WP_144995837.1">
    <property type="nucleotide sequence ID" value="NZ_CP036281.1"/>
</dbReference>
<reference evidence="2 3" key="1">
    <citation type="submission" date="2019-02" db="EMBL/GenBank/DDBJ databases">
        <title>Deep-cultivation of Planctomycetes and their phenomic and genomic characterization uncovers novel biology.</title>
        <authorList>
            <person name="Wiegand S."/>
            <person name="Jogler M."/>
            <person name="Boedeker C."/>
            <person name="Pinto D."/>
            <person name="Vollmers J."/>
            <person name="Rivas-Marin E."/>
            <person name="Kohn T."/>
            <person name="Peeters S.H."/>
            <person name="Heuer A."/>
            <person name="Rast P."/>
            <person name="Oberbeckmann S."/>
            <person name="Bunk B."/>
            <person name="Jeske O."/>
            <person name="Meyerdierks A."/>
            <person name="Storesund J.E."/>
            <person name="Kallscheuer N."/>
            <person name="Luecker S."/>
            <person name="Lage O.M."/>
            <person name="Pohl T."/>
            <person name="Merkel B.J."/>
            <person name="Hornburger P."/>
            <person name="Mueller R.-W."/>
            <person name="Bruemmer F."/>
            <person name="Labrenz M."/>
            <person name="Spormann A.M."/>
            <person name="Op den Camp H."/>
            <person name="Overmann J."/>
            <person name="Amann R."/>
            <person name="Jetten M.S.M."/>
            <person name="Mascher T."/>
            <person name="Medema M.H."/>
            <person name="Devos D.P."/>
            <person name="Kaster A.-K."/>
            <person name="Ovreas L."/>
            <person name="Rohde M."/>
            <person name="Galperin M.Y."/>
            <person name="Jogler C."/>
        </authorList>
    </citation>
    <scope>NUCLEOTIDE SEQUENCE [LARGE SCALE GENOMIC DNA]</scope>
    <source>
        <strain evidence="2 3">Pla110</strain>
    </source>
</reference>
<dbReference type="Proteomes" id="UP000317178">
    <property type="component" value="Chromosome"/>
</dbReference>
<evidence type="ECO:0000259" key="1">
    <source>
        <dbReference type="Pfam" id="PF13435"/>
    </source>
</evidence>
<evidence type="ECO:0000313" key="2">
    <source>
        <dbReference type="EMBL" id="QDU80574.1"/>
    </source>
</evidence>
<dbReference type="SUPFAM" id="SSF48695">
    <property type="entry name" value="Multiheme cytochromes"/>
    <property type="match status" value="1"/>
</dbReference>
<dbReference type="AlphaFoldDB" id="A0A518CMZ6"/>
<dbReference type="Pfam" id="PF13435">
    <property type="entry name" value="Cytochrome_C554"/>
    <property type="match status" value="1"/>
</dbReference>
<keyword evidence="3" id="KW-1185">Reference proteome</keyword>
<proteinExistence type="predicted"/>
<dbReference type="OrthoDB" id="257578at2"/>
<accession>A0A518CMZ6</accession>